<dbReference type="Proteomes" id="UP000626180">
    <property type="component" value="Unassembled WGS sequence"/>
</dbReference>
<reference evidence="1 2" key="1">
    <citation type="submission" date="2020-10" db="EMBL/GenBank/DDBJ databases">
        <title>Genome sequences of Pseudomonas isolates.</title>
        <authorList>
            <person name="Wessels L."/>
            <person name="Reich F."/>
            <person name="Hammerl J."/>
        </authorList>
    </citation>
    <scope>NUCLEOTIDE SEQUENCE [LARGE SCALE GENOMIC DNA]</scope>
    <source>
        <strain evidence="1 2">20-MO00624-0</strain>
    </source>
</reference>
<proteinExistence type="predicted"/>
<keyword evidence="2" id="KW-1185">Reference proteome</keyword>
<protein>
    <submittedName>
        <fullName evidence="1">Uncharacterized protein</fullName>
    </submittedName>
</protein>
<comment type="caution">
    <text evidence="1">The sequence shown here is derived from an EMBL/GenBank/DDBJ whole genome shotgun (WGS) entry which is preliminary data.</text>
</comment>
<evidence type="ECO:0000313" key="1">
    <source>
        <dbReference type="EMBL" id="MBF8643844.1"/>
    </source>
</evidence>
<accession>A0ABS0FU87</accession>
<dbReference type="EMBL" id="JADMCD010000025">
    <property type="protein sequence ID" value="MBF8643844.1"/>
    <property type="molecule type" value="Genomic_DNA"/>
</dbReference>
<dbReference type="RefSeq" id="WP_196122478.1">
    <property type="nucleotide sequence ID" value="NZ_JADMCD010000025.1"/>
</dbReference>
<sequence length="158" mass="17480">MHISAIQLLEALPTRKRSVINQLLLSMSIDELRELVAYFNGHNKYGADDTARIALLCVYSGHLSNKFPPFSFVQSHLASCCPDIIELKPRHVLTRPLSDMTGHPVDYLDGAVFQSLIELMPNGWLVAIPVRKGFKTNIVSFPDSSGSSFKGDSHAISQ</sequence>
<name>A0ABS0FU87_PSELU</name>
<gene>
    <name evidence="1" type="ORF">IRZ65_24635</name>
</gene>
<organism evidence="1 2">
    <name type="scientific">Pseudomonas luteola</name>
    <dbReference type="NCBI Taxonomy" id="47886"/>
    <lineage>
        <taxon>Bacteria</taxon>
        <taxon>Pseudomonadati</taxon>
        <taxon>Pseudomonadota</taxon>
        <taxon>Gammaproteobacteria</taxon>
        <taxon>Pseudomonadales</taxon>
        <taxon>Pseudomonadaceae</taxon>
        <taxon>Pseudomonas</taxon>
    </lineage>
</organism>
<evidence type="ECO:0000313" key="2">
    <source>
        <dbReference type="Proteomes" id="UP000626180"/>
    </source>
</evidence>